<evidence type="ECO:0000256" key="5">
    <source>
        <dbReference type="ARBA" id="ARBA00023268"/>
    </source>
</evidence>
<keyword evidence="4" id="KW-0548">Nucleotidyltransferase</keyword>
<evidence type="ECO:0000256" key="3">
    <source>
        <dbReference type="ARBA" id="ARBA00022759"/>
    </source>
</evidence>
<keyword evidence="4" id="KW-0808">Transferase</keyword>
<keyword evidence="3" id="KW-0378">Hydrolase</keyword>
<organism evidence="7 8">
    <name type="scientific">Hypsibius exemplaris</name>
    <name type="common">Freshwater tardigrade</name>
    <dbReference type="NCBI Taxonomy" id="2072580"/>
    <lineage>
        <taxon>Eukaryota</taxon>
        <taxon>Metazoa</taxon>
        <taxon>Ecdysozoa</taxon>
        <taxon>Tardigrada</taxon>
        <taxon>Eutardigrada</taxon>
        <taxon>Parachela</taxon>
        <taxon>Hypsibioidea</taxon>
        <taxon>Hypsibiidae</taxon>
        <taxon>Hypsibius</taxon>
    </lineage>
</organism>
<dbReference type="SUPFAM" id="SSF56672">
    <property type="entry name" value="DNA/RNA polymerases"/>
    <property type="match status" value="1"/>
</dbReference>
<gene>
    <name evidence="7" type="ORF">BV898_20023</name>
</gene>
<sequence>MTSVKFLGHRVSRAGLSPDPERVRAIEQYTTPTDLSAVRTFLGKVSYYRRLILGFSAIAKGLTILTEKDRPFVWEFEQAEAFRNLKKTMVSHPILQHFNPDLDCEIHTDASTKEVGAVLIQKNGDSEHVVAYASKGLNKSQRNYAATQLELLAVVFGVEKFDCYVGGDRHFVVVTDHSALVPLLKTKFPVGRLPRFVFRLQHYHFTVIYRPGIQNGLADALSRYPCSDLVVPEQTVFTAFLVPKLDIPEHQREDPFLRAIILILEGDTQTAEFRYRILYYVLKYQPSFISLAVFGDTPFGRHFYSCRSSHSEKICALRKRHDLAFLAAISANLRRTYQARTSTGPLLVAWMPASTFRRLSSHPADAAQKQEAAFTQKARRLDLPAPSMSRGECSPCSF</sequence>
<keyword evidence="3" id="KW-0255">Endonuclease</keyword>
<dbReference type="Pfam" id="PF17919">
    <property type="entry name" value="RT_RNaseH_2"/>
    <property type="match status" value="1"/>
</dbReference>
<dbReference type="OrthoDB" id="8060624at2759"/>
<protein>
    <recommendedName>
        <fullName evidence="1">RNA-directed DNA polymerase</fullName>
        <ecNumber evidence="1">2.7.7.49</ecNumber>
    </recommendedName>
</protein>
<dbReference type="FunFam" id="3.30.70.270:FF:000020">
    <property type="entry name" value="Transposon Tf2-6 polyprotein-like Protein"/>
    <property type="match status" value="1"/>
</dbReference>
<accession>A0A9X6NK01</accession>
<evidence type="ECO:0000313" key="7">
    <source>
        <dbReference type="EMBL" id="OWA55635.1"/>
    </source>
</evidence>
<keyword evidence="2" id="KW-0540">Nuclease</keyword>
<dbReference type="InterPro" id="IPR043128">
    <property type="entry name" value="Rev_trsase/Diguanyl_cyclase"/>
</dbReference>
<dbReference type="Gene3D" id="3.30.70.270">
    <property type="match status" value="1"/>
</dbReference>
<dbReference type="AlphaFoldDB" id="A0A9X6NK01"/>
<name>A0A9X6NK01_HYPEX</name>
<dbReference type="InterPro" id="IPR043502">
    <property type="entry name" value="DNA/RNA_pol_sf"/>
</dbReference>
<keyword evidence="8" id="KW-1185">Reference proteome</keyword>
<proteinExistence type="predicted"/>
<dbReference type="Proteomes" id="UP000192578">
    <property type="component" value="Unassembled WGS sequence"/>
</dbReference>
<dbReference type="InterPro" id="IPR041577">
    <property type="entry name" value="RT_RNaseH_2"/>
</dbReference>
<dbReference type="EC" id="2.7.7.49" evidence="1"/>
<dbReference type="GO" id="GO:0003964">
    <property type="term" value="F:RNA-directed DNA polymerase activity"/>
    <property type="evidence" value="ECO:0007669"/>
    <property type="project" value="UniProtKB-KW"/>
</dbReference>
<dbReference type="InterPro" id="IPR050951">
    <property type="entry name" value="Retrovirus_Pol_polyprotein"/>
</dbReference>
<dbReference type="EMBL" id="MTYJ01001136">
    <property type="protein sequence ID" value="OWA55635.1"/>
    <property type="molecule type" value="Genomic_DNA"/>
</dbReference>
<feature type="domain" description="Reverse transcriptase/retrotransposon-derived protein RNase H-like" evidence="6">
    <location>
        <begin position="74"/>
        <end position="173"/>
    </location>
</feature>
<reference evidence="8" key="1">
    <citation type="submission" date="2017-01" db="EMBL/GenBank/DDBJ databases">
        <title>Comparative genomics of anhydrobiosis in the tardigrade Hypsibius dujardini.</title>
        <authorList>
            <person name="Yoshida Y."/>
            <person name="Koutsovoulos G."/>
            <person name="Laetsch D."/>
            <person name="Stevens L."/>
            <person name="Kumar S."/>
            <person name="Horikawa D."/>
            <person name="Ishino K."/>
            <person name="Komine S."/>
            <person name="Tomita M."/>
            <person name="Blaxter M."/>
            <person name="Arakawa K."/>
        </authorList>
    </citation>
    <scope>NUCLEOTIDE SEQUENCE [LARGE SCALE GENOMIC DNA]</scope>
    <source>
        <strain evidence="8">Z151</strain>
    </source>
</reference>
<keyword evidence="5" id="KW-0511">Multifunctional enzyme</keyword>
<dbReference type="PANTHER" id="PTHR37984">
    <property type="entry name" value="PROTEIN CBG26694"/>
    <property type="match status" value="1"/>
</dbReference>
<evidence type="ECO:0000259" key="6">
    <source>
        <dbReference type="Pfam" id="PF17919"/>
    </source>
</evidence>
<dbReference type="GO" id="GO:0004519">
    <property type="term" value="F:endonuclease activity"/>
    <property type="evidence" value="ECO:0007669"/>
    <property type="project" value="UniProtKB-KW"/>
</dbReference>
<evidence type="ECO:0000256" key="4">
    <source>
        <dbReference type="ARBA" id="ARBA00022918"/>
    </source>
</evidence>
<dbReference type="PANTHER" id="PTHR37984:SF5">
    <property type="entry name" value="PROTEIN NYNRIN-LIKE"/>
    <property type="match status" value="1"/>
</dbReference>
<dbReference type="FunFam" id="3.10.20.370:FF:000001">
    <property type="entry name" value="Retrovirus-related Pol polyprotein from transposon 17.6-like protein"/>
    <property type="match status" value="1"/>
</dbReference>
<evidence type="ECO:0000313" key="8">
    <source>
        <dbReference type="Proteomes" id="UP000192578"/>
    </source>
</evidence>
<evidence type="ECO:0000256" key="2">
    <source>
        <dbReference type="ARBA" id="ARBA00022722"/>
    </source>
</evidence>
<comment type="caution">
    <text evidence="7">The sequence shown here is derived from an EMBL/GenBank/DDBJ whole genome shotgun (WGS) entry which is preliminary data.</text>
</comment>
<dbReference type="CDD" id="cd09274">
    <property type="entry name" value="RNase_HI_RT_Ty3"/>
    <property type="match status" value="1"/>
</dbReference>
<keyword evidence="4" id="KW-0695">RNA-directed DNA polymerase</keyword>
<evidence type="ECO:0000256" key="1">
    <source>
        <dbReference type="ARBA" id="ARBA00012493"/>
    </source>
</evidence>